<sequence>ASPEGGHQGLAIPSDPSCIMLGSCSAKTLLITLFFPYKRIAVLAFVSSPIIGTASLCYLTIKGLQTILSKDVHVHSYPPGPPRKPILGALTSFPKDHIYERFNEWAALY</sequence>
<dbReference type="EMBL" id="CAJVPT010020051">
    <property type="protein sequence ID" value="CAG8645491.1"/>
    <property type="molecule type" value="Genomic_DNA"/>
</dbReference>
<evidence type="ECO:0000313" key="1">
    <source>
        <dbReference type="EMBL" id="CAG8645491.1"/>
    </source>
</evidence>
<reference evidence="1" key="1">
    <citation type="submission" date="2021-06" db="EMBL/GenBank/DDBJ databases">
        <authorList>
            <person name="Kallberg Y."/>
            <person name="Tangrot J."/>
            <person name="Rosling A."/>
        </authorList>
    </citation>
    <scope>NUCLEOTIDE SEQUENCE</scope>
    <source>
        <strain evidence="1">CL356</strain>
    </source>
</reference>
<protein>
    <submittedName>
        <fullName evidence="1">9542_t:CDS:1</fullName>
    </submittedName>
</protein>
<organism evidence="1 2">
    <name type="scientific">Acaulospora colombiana</name>
    <dbReference type="NCBI Taxonomy" id="27376"/>
    <lineage>
        <taxon>Eukaryota</taxon>
        <taxon>Fungi</taxon>
        <taxon>Fungi incertae sedis</taxon>
        <taxon>Mucoromycota</taxon>
        <taxon>Glomeromycotina</taxon>
        <taxon>Glomeromycetes</taxon>
        <taxon>Diversisporales</taxon>
        <taxon>Acaulosporaceae</taxon>
        <taxon>Acaulospora</taxon>
    </lineage>
</organism>
<dbReference type="Proteomes" id="UP000789525">
    <property type="component" value="Unassembled WGS sequence"/>
</dbReference>
<accession>A0ACA9NGL4</accession>
<feature type="non-terminal residue" evidence="1">
    <location>
        <position position="109"/>
    </location>
</feature>
<comment type="caution">
    <text evidence="1">The sequence shown here is derived from an EMBL/GenBank/DDBJ whole genome shotgun (WGS) entry which is preliminary data.</text>
</comment>
<evidence type="ECO:0000313" key="2">
    <source>
        <dbReference type="Proteomes" id="UP000789525"/>
    </source>
</evidence>
<name>A0ACA9NGL4_9GLOM</name>
<gene>
    <name evidence="1" type="ORF">ACOLOM_LOCUS8080</name>
</gene>
<feature type="non-terminal residue" evidence="1">
    <location>
        <position position="1"/>
    </location>
</feature>
<proteinExistence type="predicted"/>
<keyword evidence="2" id="KW-1185">Reference proteome</keyword>